<protein>
    <submittedName>
        <fullName evidence="2">Uncharacterized protein</fullName>
    </submittedName>
</protein>
<name>A0A2N9APL1_METEX</name>
<sequence length="152" mass="16834">MLTLRAYSFSQVSRSDRQYALRIALNYCDDVSERTSGRNKSVPASPVDRIAEWMSVGSRRTVLKSIYVIGIILSPIWVSLFVYFTMNYGFIDAVGLDLIYTPVFIGTVGCLILPIKSVILRILIAVAYGPTSLVLLLAFHLSVGCMLIGFCV</sequence>
<keyword evidence="1" id="KW-0812">Transmembrane</keyword>
<gene>
    <name evidence="2" type="ORF">TK0001_2641</name>
</gene>
<dbReference type="EMBL" id="LT962688">
    <property type="protein sequence ID" value="SOR29243.1"/>
    <property type="molecule type" value="Genomic_DNA"/>
</dbReference>
<reference evidence="3" key="1">
    <citation type="submission" date="2017-10" db="EMBL/GenBank/DDBJ databases">
        <authorList>
            <person name="Regsiter A."/>
            <person name="William W."/>
        </authorList>
    </citation>
    <scope>NUCLEOTIDE SEQUENCE [LARGE SCALE GENOMIC DNA]</scope>
</reference>
<evidence type="ECO:0000256" key="1">
    <source>
        <dbReference type="SAM" id="Phobius"/>
    </source>
</evidence>
<accession>A0A2N9APL1</accession>
<evidence type="ECO:0000313" key="3">
    <source>
        <dbReference type="Proteomes" id="UP000233769"/>
    </source>
</evidence>
<keyword evidence="1" id="KW-0472">Membrane</keyword>
<evidence type="ECO:0000313" key="2">
    <source>
        <dbReference type="EMBL" id="SOR29243.1"/>
    </source>
</evidence>
<proteinExistence type="predicted"/>
<keyword evidence="1" id="KW-1133">Transmembrane helix</keyword>
<feature type="transmembrane region" description="Helical" evidence="1">
    <location>
        <begin position="98"/>
        <end position="115"/>
    </location>
</feature>
<dbReference type="AlphaFoldDB" id="A0A2N9APL1"/>
<organism evidence="2 3">
    <name type="scientific">Methylorubrum extorquens</name>
    <name type="common">Methylobacterium dichloromethanicum</name>
    <name type="synonym">Methylobacterium extorquens</name>
    <dbReference type="NCBI Taxonomy" id="408"/>
    <lineage>
        <taxon>Bacteria</taxon>
        <taxon>Pseudomonadati</taxon>
        <taxon>Pseudomonadota</taxon>
        <taxon>Alphaproteobacteria</taxon>
        <taxon>Hyphomicrobiales</taxon>
        <taxon>Methylobacteriaceae</taxon>
        <taxon>Methylorubrum</taxon>
    </lineage>
</organism>
<feature type="transmembrane region" description="Helical" evidence="1">
    <location>
        <begin position="122"/>
        <end position="150"/>
    </location>
</feature>
<feature type="transmembrane region" description="Helical" evidence="1">
    <location>
        <begin position="66"/>
        <end position="86"/>
    </location>
</feature>
<dbReference type="Proteomes" id="UP000233769">
    <property type="component" value="Chromosome tk0001"/>
</dbReference>